<dbReference type="PANTHER" id="PTHR24305">
    <property type="entry name" value="CYTOCHROME P450"/>
    <property type="match status" value="1"/>
</dbReference>
<comment type="caution">
    <text evidence="10">The sequence shown here is derived from an EMBL/GenBank/DDBJ whole genome shotgun (WGS) entry which is preliminary data.</text>
</comment>
<evidence type="ECO:0000313" key="11">
    <source>
        <dbReference type="Proteomes" id="UP001172102"/>
    </source>
</evidence>
<name>A0AA39ZSD7_9PEZI</name>
<evidence type="ECO:0000256" key="9">
    <source>
        <dbReference type="SAM" id="Phobius"/>
    </source>
</evidence>
<proteinExistence type="inferred from homology"/>
<keyword evidence="7" id="KW-0503">Monooxygenase</keyword>
<keyword evidence="6 8" id="KW-0408">Iron</keyword>
<evidence type="ECO:0000313" key="10">
    <source>
        <dbReference type="EMBL" id="KAK0702762.1"/>
    </source>
</evidence>
<keyword evidence="5" id="KW-0560">Oxidoreductase</keyword>
<feature type="binding site" description="axial binding residue" evidence="8">
    <location>
        <position position="447"/>
    </location>
    <ligand>
        <name>heme</name>
        <dbReference type="ChEBI" id="CHEBI:30413"/>
    </ligand>
    <ligandPart>
        <name>Fe</name>
        <dbReference type="ChEBI" id="CHEBI:18248"/>
    </ligandPart>
</feature>
<dbReference type="GO" id="GO:0004497">
    <property type="term" value="F:monooxygenase activity"/>
    <property type="evidence" value="ECO:0007669"/>
    <property type="project" value="UniProtKB-KW"/>
</dbReference>
<sequence length="509" mass="58100">MSTFQSTLSLLLLATFILYRIYIIVRNVWFHPLSKVPGPKLYAASWIPKVWNNNVRGKHWVDLKYLHEKYGNVVRVGPDEVSCSSAQGWNDIAGHKTGGKRDFPRDLNFLELQQMDTRGSIISPVKEEHRMFRRLIQPGFSESALTAQEPVILEYGDHFVASLRRRCATGPIDLERTFVWTTFDMMGELAFGEGFGCLKTDSTHRFIRLMETSAQPLALLQALHRFEVGKLIERITVSLPFLRRWFETQVISFDKVTARFERIKTDPHLRKDVMSLIWRDAQADSAPISHHQAAQLANLLCLTGAETASTTLAGLSYWLLCTPHAQKRLVDEIRGSFAREEDITMRSIAQLPYLKACIQEGLRKHTFLSGPIPRVSPKGGDWVEGYFLPEGTICGVPHWASGHLARNFGQYDSYLPERWLSGAENDPRFAHDSKGASQPFGKGAMDCIGRTLALTQLRLMMVKLFWNFDVELRPESQKWVSHEEAKCTLFREKAPLWVNVRPVERDNTL</sequence>
<evidence type="ECO:0000256" key="8">
    <source>
        <dbReference type="PIRSR" id="PIRSR602403-1"/>
    </source>
</evidence>
<reference evidence="10" key="1">
    <citation type="submission" date="2023-06" db="EMBL/GenBank/DDBJ databases">
        <title>Genome-scale phylogeny and comparative genomics of the fungal order Sordariales.</title>
        <authorList>
            <consortium name="Lawrence Berkeley National Laboratory"/>
            <person name="Hensen N."/>
            <person name="Bonometti L."/>
            <person name="Westerberg I."/>
            <person name="Brannstrom I.O."/>
            <person name="Guillou S."/>
            <person name="Cros-Aarteil S."/>
            <person name="Calhoun S."/>
            <person name="Haridas S."/>
            <person name="Kuo A."/>
            <person name="Mondo S."/>
            <person name="Pangilinan J."/>
            <person name="Riley R."/>
            <person name="Labutti K."/>
            <person name="Andreopoulos B."/>
            <person name="Lipzen A."/>
            <person name="Chen C."/>
            <person name="Yanf M."/>
            <person name="Daum C."/>
            <person name="Ng V."/>
            <person name="Clum A."/>
            <person name="Steindorff A."/>
            <person name="Ohm R."/>
            <person name="Martin F."/>
            <person name="Silar P."/>
            <person name="Natvig D."/>
            <person name="Lalanne C."/>
            <person name="Gautier V."/>
            <person name="Ament-Velasquez S.L."/>
            <person name="Kruys A."/>
            <person name="Hutchinson M.I."/>
            <person name="Powell A.J."/>
            <person name="Barry K."/>
            <person name="Miller A.N."/>
            <person name="Grigoriev I.V."/>
            <person name="Debuchy R."/>
            <person name="Gladieux P."/>
            <person name="Thoren M.H."/>
            <person name="Johannesson H."/>
        </authorList>
    </citation>
    <scope>NUCLEOTIDE SEQUENCE</scope>
    <source>
        <strain evidence="10">SMH4607-1</strain>
    </source>
</reference>
<dbReference type="AlphaFoldDB" id="A0AA39ZSD7"/>
<evidence type="ECO:0000256" key="2">
    <source>
        <dbReference type="ARBA" id="ARBA00010617"/>
    </source>
</evidence>
<comment type="similarity">
    <text evidence="2">Belongs to the cytochrome P450 family.</text>
</comment>
<evidence type="ECO:0000256" key="6">
    <source>
        <dbReference type="ARBA" id="ARBA00023004"/>
    </source>
</evidence>
<dbReference type="CDD" id="cd11058">
    <property type="entry name" value="CYP60B-like"/>
    <property type="match status" value="1"/>
</dbReference>
<keyword evidence="9" id="KW-0812">Transmembrane</keyword>
<dbReference type="Proteomes" id="UP001172102">
    <property type="component" value="Unassembled WGS sequence"/>
</dbReference>
<gene>
    <name evidence="10" type="ORF">B0H67DRAFT_558375</name>
</gene>
<dbReference type="Pfam" id="PF00067">
    <property type="entry name" value="p450"/>
    <property type="match status" value="1"/>
</dbReference>
<dbReference type="PANTHER" id="PTHR24305:SF29">
    <property type="entry name" value="BENZOATE-PARA-HYDROXYLASE"/>
    <property type="match status" value="1"/>
</dbReference>
<dbReference type="InterPro" id="IPR050121">
    <property type="entry name" value="Cytochrome_P450_monoxygenase"/>
</dbReference>
<evidence type="ECO:0000256" key="3">
    <source>
        <dbReference type="ARBA" id="ARBA00022617"/>
    </source>
</evidence>
<evidence type="ECO:0000256" key="7">
    <source>
        <dbReference type="ARBA" id="ARBA00023033"/>
    </source>
</evidence>
<dbReference type="Gene3D" id="1.10.630.10">
    <property type="entry name" value="Cytochrome P450"/>
    <property type="match status" value="1"/>
</dbReference>
<dbReference type="GO" id="GO:0005506">
    <property type="term" value="F:iron ion binding"/>
    <property type="evidence" value="ECO:0007669"/>
    <property type="project" value="InterPro"/>
</dbReference>
<dbReference type="EMBL" id="JAUKUA010000008">
    <property type="protein sequence ID" value="KAK0702762.1"/>
    <property type="molecule type" value="Genomic_DNA"/>
</dbReference>
<feature type="transmembrane region" description="Helical" evidence="9">
    <location>
        <begin position="6"/>
        <end position="25"/>
    </location>
</feature>
<keyword evidence="3 8" id="KW-0349">Heme</keyword>
<dbReference type="GO" id="GO:0020037">
    <property type="term" value="F:heme binding"/>
    <property type="evidence" value="ECO:0007669"/>
    <property type="project" value="InterPro"/>
</dbReference>
<keyword evidence="9" id="KW-0472">Membrane</keyword>
<keyword evidence="11" id="KW-1185">Reference proteome</keyword>
<evidence type="ECO:0000256" key="4">
    <source>
        <dbReference type="ARBA" id="ARBA00022723"/>
    </source>
</evidence>
<keyword evidence="4 8" id="KW-0479">Metal-binding</keyword>
<dbReference type="PRINTS" id="PR00385">
    <property type="entry name" value="P450"/>
</dbReference>
<protein>
    <submittedName>
        <fullName evidence="10">Trichothecene C-15 hydroxylase</fullName>
    </submittedName>
</protein>
<dbReference type="PRINTS" id="PR00465">
    <property type="entry name" value="EP450IV"/>
</dbReference>
<comment type="cofactor">
    <cofactor evidence="1 8">
        <name>heme</name>
        <dbReference type="ChEBI" id="CHEBI:30413"/>
    </cofactor>
</comment>
<evidence type="ECO:0000256" key="1">
    <source>
        <dbReference type="ARBA" id="ARBA00001971"/>
    </source>
</evidence>
<dbReference type="InterPro" id="IPR001128">
    <property type="entry name" value="Cyt_P450"/>
</dbReference>
<keyword evidence="9" id="KW-1133">Transmembrane helix</keyword>
<organism evidence="10 11">
    <name type="scientific">Lasiosphaeris hirsuta</name>
    <dbReference type="NCBI Taxonomy" id="260670"/>
    <lineage>
        <taxon>Eukaryota</taxon>
        <taxon>Fungi</taxon>
        <taxon>Dikarya</taxon>
        <taxon>Ascomycota</taxon>
        <taxon>Pezizomycotina</taxon>
        <taxon>Sordariomycetes</taxon>
        <taxon>Sordariomycetidae</taxon>
        <taxon>Sordariales</taxon>
        <taxon>Lasiosphaeriaceae</taxon>
        <taxon>Lasiosphaeris</taxon>
    </lineage>
</organism>
<evidence type="ECO:0000256" key="5">
    <source>
        <dbReference type="ARBA" id="ARBA00023002"/>
    </source>
</evidence>
<dbReference type="SUPFAM" id="SSF48264">
    <property type="entry name" value="Cytochrome P450"/>
    <property type="match status" value="1"/>
</dbReference>
<dbReference type="InterPro" id="IPR036396">
    <property type="entry name" value="Cyt_P450_sf"/>
</dbReference>
<accession>A0AA39ZSD7</accession>
<dbReference type="GO" id="GO:0016705">
    <property type="term" value="F:oxidoreductase activity, acting on paired donors, with incorporation or reduction of molecular oxygen"/>
    <property type="evidence" value="ECO:0007669"/>
    <property type="project" value="InterPro"/>
</dbReference>
<dbReference type="InterPro" id="IPR002403">
    <property type="entry name" value="Cyt_P450_E_grp-IV"/>
</dbReference>